<reference evidence="10" key="1">
    <citation type="submission" date="2016-10" db="EMBL/GenBank/DDBJ databases">
        <authorList>
            <person name="Varghese N."/>
            <person name="Submissions S."/>
        </authorList>
    </citation>
    <scope>NUCLEOTIDE SEQUENCE [LARGE SCALE GENOMIC DNA]</scope>
    <source>
        <strain evidence="10">VPI 5359</strain>
    </source>
</reference>
<feature type="domain" description="Major facilitator superfamily (MFS) profile" evidence="8">
    <location>
        <begin position="13"/>
        <end position="395"/>
    </location>
</feature>
<sequence length="400" mass="42134">MSRTKKRNAAMVVITLVFLGIFFGSYSQYQVAAVPSMVYSAYGLTDAQFSSIMTAPLIPALFLSIVLGVLVDKYGVKQIVSVCMVISAIGLFIRVFATNYTMVFLGMALAGFSIAVLNANLAKITATLFPMEKVGSVIGIIMGGSTGAMAVAYGTTALFPSLELLFWVTAIICTVITVLWLVLVRKSDFQGESSGVVESVPIKEALGVSLKSKNVWLLGLTMLTMLGGAMVIANFQVAYLTAYKGYTEISAGSFGTVLMIGSIIGSVTFPMIIAKSRRPALILLIAGLIAGGAAVAMVEGAAWSIYLASFLNGALRSGMISIMVSLTVMFPEIGPKYAGTASGIASTMMNLGSIIIPTYIVIPLAGGNMMMYFYLAGVSIAISAVLLFVLTRKMNLGTNV</sequence>
<keyword evidence="3" id="KW-1003">Cell membrane</keyword>
<feature type="transmembrane region" description="Helical" evidence="7">
    <location>
        <begin position="103"/>
        <end position="122"/>
    </location>
</feature>
<feature type="transmembrane region" description="Helical" evidence="7">
    <location>
        <begin position="165"/>
        <end position="184"/>
    </location>
</feature>
<dbReference type="CDD" id="cd06174">
    <property type="entry name" value="MFS"/>
    <property type="match status" value="1"/>
</dbReference>
<dbReference type="OrthoDB" id="182417at2"/>
<evidence type="ECO:0000256" key="3">
    <source>
        <dbReference type="ARBA" id="ARBA00022475"/>
    </source>
</evidence>
<dbReference type="SUPFAM" id="SSF103473">
    <property type="entry name" value="MFS general substrate transporter"/>
    <property type="match status" value="1"/>
</dbReference>
<dbReference type="GO" id="GO:0022857">
    <property type="term" value="F:transmembrane transporter activity"/>
    <property type="evidence" value="ECO:0007669"/>
    <property type="project" value="InterPro"/>
</dbReference>
<evidence type="ECO:0000256" key="6">
    <source>
        <dbReference type="ARBA" id="ARBA00023136"/>
    </source>
</evidence>
<feature type="transmembrane region" description="Helical" evidence="7">
    <location>
        <begin position="251"/>
        <end position="273"/>
    </location>
</feature>
<dbReference type="InterPro" id="IPR011701">
    <property type="entry name" value="MFS"/>
</dbReference>
<evidence type="ECO:0000259" key="8">
    <source>
        <dbReference type="PROSITE" id="PS50850"/>
    </source>
</evidence>
<dbReference type="PROSITE" id="PS50850">
    <property type="entry name" value="MFS"/>
    <property type="match status" value="1"/>
</dbReference>
<organism evidence="9 10">
    <name type="scientific">Eubacterium barkeri</name>
    <name type="common">Clostridium barkeri</name>
    <dbReference type="NCBI Taxonomy" id="1528"/>
    <lineage>
        <taxon>Bacteria</taxon>
        <taxon>Bacillati</taxon>
        <taxon>Bacillota</taxon>
        <taxon>Clostridia</taxon>
        <taxon>Eubacteriales</taxon>
        <taxon>Eubacteriaceae</taxon>
        <taxon>Eubacterium</taxon>
    </lineage>
</organism>
<keyword evidence="10" id="KW-1185">Reference proteome</keyword>
<evidence type="ECO:0000256" key="4">
    <source>
        <dbReference type="ARBA" id="ARBA00022692"/>
    </source>
</evidence>
<dbReference type="RefSeq" id="WP_090246497.1">
    <property type="nucleotide sequence ID" value="NZ_FNOU01000021.1"/>
</dbReference>
<evidence type="ECO:0000256" key="1">
    <source>
        <dbReference type="ARBA" id="ARBA00004651"/>
    </source>
</evidence>
<feature type="transmembrane region" description="Helical" evidence="7">
    <location>
        <begin position="371"/>
        <end position="390"/>
    </location>
</feature>
<dbReference type="Gene3D" id="1.20.1250.20">
    <property type="entry name" value="MFS general substrate transporter like domains"/>
    <property type="match status" value="2"/>
</dbReference>
<feature type="transmembrane region" description="Helical" evidence="7">
    <location>
        <begin position="215"/>
        <end position="239"/>
    </location>
</feature>
<dbReference type="GO" id="GO:0005886">
    <property type="term" value="C:plasma membrane"/>
    <property type="evidence" value="ECO:0007669"/>
    <property type="project" value="UniProtKB-SubCell"/>
</dbReference>
<dbReference type="InterPro" id="IPR050189">
    <property type="entry name" value="MFS_Efflux_Transporters"/>
</dbReference>
<name>A0A1H3I661_EUBBA</name>
<dbReference type="PANTHER" id="PTHR43124:SF3">
    <property type="entry name" value="CHLORAMPHENICOL EFFLUX PUMP RV0191"/>
    <property type="match status" value="1"/>
</dbReference>
<proteinExistence type="predicted"/>
<dbReference type="STRING" id="1528.SAMN04488579_12130"/>
<feature type="transmembrane region" description="Helical" evidence="7">
    <location>
        <begin position="304"/>
        <end position="330"/>
    </location>
</feature>
<keyword evidence="5 7" id="KW-1133">Transmembrane helix</keyword>
<evidence type="ECO:0000313" key="10">
    <source>
        <dbReference type="Proteomes" id="UP000199652"/>
    </source>
</evidence>
<dbReference type="EMBL" id="FNOU01000021">
    <property type="protein sequence ID" value="SDY23180.1"/>
    <property type="molecule type" value="Genomic_DNA"/>
</dbReference>
<dbReference type="AlphaFoldDB" id="A0A1H3I661"/>
<keyword evidence="4 7" id="KW-0812">Transmembrane</keyword>
<keyword evidence="6 7" id="KW-0472">Membrane</keyword>
<protein>
    <submittedName>
        <fullName evidence="9">MFS transporter, NNP family, nitrate/nitrite transporter</fullName>
    </submittedName>
</protein>
<feature type="transmembrane region" description="Helical" evidence="7">
    <location>
        <begin position="78"/>
        <end position="97"/>
    </location>
</feature>
<evidence type="ECO:0000256" key="2">
    <source>
        <dbReference type="ARBA" id="ARBA00022448"/>
    </source>
</evidence>
<evidence type="ECO:0000256" key="7">
    <source>
        <dbReference type="SAM" id="Phobius"/>
    </source>
</evidence>
<dbReference type="PANTHER" id="PTHR43124">
    <property type="entry name" value="PURINE EFFLUX PUMP PBUE"/>
    <property type="match status" value="1"/>
</dbReference>
<feature type="transmembrane region" description="Helical" evidence="7">
    <location>
        <begin position="280"/>
        <end position="298"/>
    </location>
</feature>
<feature type="transmembrane region" description="Helical" evidence="7">
    <location>
        <begin position="342"/>
        <end position="365"/>
    </location>
</feature>
<keyword evidence="2" id="KW-0813">Transport</keyword>
<comment type="subcellular location">
    <subcellularLocation>
        <location evidence="1">Cell membrane</location>
        <topology evidence="1">Multi-pass membrane protein</topology>
    </subcellularLocation>
</comment>
<dbReference type="Proteomes" id="UP000199652">
    <property type="component" value="Unassembled WGS sequence"/>
</dbReference>
<evidence type="ECO:0000313" key="9">
    <source>
        <dbReference type="EMBL" id="SDY23180.1"/>
    </source>
</evidence>
<dbReference type="InterPro" id="IPR020846">
    <property type="entry name" value="MFS_dom"/>
</dbReference>
<dbReference type="InterPro" id="IPR036259">
    <property type="entry name" value="MFS_trans_sf"/>
</dbReference>
<evidence type="ECO:0000256" key="5">
    <source>
        <dbReference type="ARBA" id="ARBA00022989"/>
    </source>
</evidence>
<feature type="transmembrane region" description="Helical" evidence="7">
    <location>
        <begin position="51"/>
        <end position="71"/>
    </location>
</feature>
<accession>A0A1H3I661</accession>
<feature type="transmembrane region" description="Helical" evidence="7">
    <location>
        <begin position="134"/>
        <end position="153"/>
    </location>
</feature>
<dbReference type="Pfam" id="PF07690">
    <property type="entry name" value="MFS_1"/>
    <property type="match status" value="1"/>
</dbReference>
<gene>
    <name evidence="9" type="ORF">SAMN04488579_12130</name>
</gene>